<protein>
    <submittedName>
        <fullName evidence="1">Uncharacterized protein</fullName>
    </submittedName>
</protein>
<gene>
    <name evidence="1" type="ORF">AVEN_203860_1</name>
</gene>
<dbReference type="AlphaFoldDB" id="A0A4Y2I9J2"/>
<evidence type="ECO:0000313" key="2">
    <source>
        <dbReference type="Proteomes" id="UP000499080"/>
    </source>
</evidence>
<proteinExistence type="predicted"/>
<comment type="caution">
    <text evidence="1">The sequence shown here is derived from an EMBL/GenBank/DDBJ whole genome shotgun (WGS) entry which is preliminary data.</text>
</comment>
<organism evidence="1 2">
    <name type="scientific">Araneus ventricosus</name>
    <name type="common">Orbweaver spider</name>
    <name type="synonym">Epeira ventricosa</name>
    <dbReference type="NCBI Taxonomy" id="182803"/>
    <lineage>
        <taxon>Eukaryota</taxon>
        <taxon>Metazoa</taxon>
        <taxon>Ecdysozoa</taxon>
        <taxon>Arthropoda</taxon>
        <taxon>Chelicerata</taxon>
        <taxon>Arachnida</taxon>
        <taxon>Araneae</taxon>
        <taxon>Araneomorphae</taxon>
        <taxon>Entelegynae</taxon>
        <taxon>Araneoidea</taxon>
        <taxon>Araneidae</taxon>
        <taxon>Araneus</taxon>
    </lineage>
</organism>
<dbReference type="OrthoDB" id="10057522at2759"/>
<accession>A0A4Y2I9J2</accession>
<keyword evidence="2" id="KW-1185">Reference proteome</keyword>
<reference evidence="1 2" key="1">
    <citation type="journal article" date="2019" name="Sci. Rep.">
        <title>Orb-weaving spider Araneus ventricosus genome elucidates the spidroin gene catalogue.</title>
        <authorList>
            <person name="Kono N."/>
            <person name="Nakamura H."/>
            <person name="Ohtoshi R."/>
            <person name="Moran D.A.P."/>
            <person name="Shinohara A."/>
            <person name="Yoshida Y."/>
            <person name="Fujiwara M."/>
            <person name="Mori M."/>
            <person name="Tomita M."/>
            <person name="Arakawa K."/>
        </authorList>
    </citation>
    <scope>NUCLEOTIDE SEQUENCE [LARGE SCALE GENOMIC DNA]</scope>
</reference>
<dbReference type="EMBL" id="BGPR01002494">
    <property type="protein sequence ID" value="GBM74397.1"/>
    <property type="molecule type" value="Genomic_DNA"/>
</dbReference>
<dbReference type="Proteomes" id="UP000499080">
    <property type="component" value="Unassembled WGS sequence"/>
</dbReference>
<sequence>MTVIKRQRMIDSINRVANEKDHLICASTLGIGPFTYESAVLLQDQDVLRKLSSANMVPLEIIPNFLVQNIDNETQNFNECQNAVLSISQLIRFNCVKSRRNPAGLVSRHQLHNETPLPLYLGLMIHNVAK</sequence>
<evidence type="ECO:0000313" key="1">
    <source>
        <dbReference type="EMBL" id="GBM74397.1"/>
    </source>
</evidence>
<name>A0A4Y2I9J2_ARAVE</name>